<dbReference type="InterPro" id="IPR007892">
    <property type="entry name" value="CHASE4"/>
</dbReference>
<dbReference type="eggNOG" id="COG3322">
    <property type="taxonomic scope" value="Bacteria"/>
</dbReference>
<dbReference type="EC" id="2.7.13.3" evidence="5"/>
<dbReference type="KEGG" id="dbr:Deba_1996"/>
<evidence type="ECO:0000256" key="19">
    <source>
        <dbReference type="SAM" id="Phobius"/>
    </source>
</evidence>
<organism evidence="22 23">
    <name type="scientific">Desulfarculus baarsii (strain ATCC 33931 / DSM 2075 / LMG 7858 / VKM B-1802 / 2st14)</name>
    <dbReference type="NCBI Taxonomy" id="644282"/>
    <lineage>
        <taxon>Bacteria</taxon>
        <taxon>Pseudomonadati</taxon>
        <taxon>Thermodesulfobacteriota</taxon>
        <taxon>Desulfarculia</taxon>
        <taxon>Desulfarculales</taxon>
        <taxon>Desulfarculaceae</taxon>
        <taxon>Desulfarculus</taxon>
    </lineage>
</organism>
<keyword evidence="15" id="KW-0346">Stress response</keyword>
<dbReference type="PRINTS" id="PR00344">
    <property type="entry name" value="BCTRLSENSOR"/>
</dbReference>
<dbReference type="eggNOG" id="COG4191">
    <property type="taxonomic scope" value="Bacteria"/>
</dbReference>
<dbReference type="GO" id="GO:0000160">
    <property type="term" value="P:phosphorelay signal transduction system"/>
    <property type="evidence" value="ECO:0007669"/>
    <property type="project" value="UniProtKB-KW"/>
</dbReference>
<keyword evidence="10" id="KW-0378">Hydrolase</keyword>
<evidence type="ECO:0000256" key="4">
    <source>
        <dbReference type="ARBA" id="ARBA00004370"/>
    </source>
</evidence>
<dbReference type="InterPro" id="IPR005467">
    <property type="entry name" value="His_kinase_dom"/>
</dbReference>
<dbReference type="Pfam" id="PF05228">
    <property type="entry name" value="CHASE4"/>
    <property type="match status" value="1"/>
</dbReference>
<dbReference type="InterPro" id="IPR003594">
    <property type="entry name" value="HATPase_dom"/>
</dbReference>
<feature type="transmembrane region" description="Helical" evidence="19">
    <location>
        <begin position="274"/>
        <end position="297"/>
    </location>
</feature>
<evidence type="ECO:0000256" key="16">
    <source>
        <dbReference type="ARBA" id="ARBA00023211"/>
    </source>
</evidence>
<comment type="cofactor">
    <cofactor evidence="2">
        <name>Mn(2+)</name>
        <dbReference type="ChEBI" id="CHEBI:29035"/>
    </cofactor>
</comment>
<accession>E1QL96</accession>
<evidence type="ECO:0000259" key="21">
    <source>
        <dbReference type="PROSITE" id="PS50885"/>
    </source>
</evidence>
<reference evidence="22 23" key="1">
    <citation type="journal article" date="2010" name="Stand. Genomic Sci.">
        <title>Complete genome sequence of Desulfarculus baarsii type strain (2st14).</title>
        <authorList>
            <person name="Sun H."/>
            <person name="Spring S."/>
            <person name="Lapidus A."/>
            <person name="Davenport K."/>
            <person name="Del Rio T.G."/>
            <person name="Tice H."/>
            <person name="Nolan M."/>
            <person name="Copeland A."/>
            <person name="Cheng J.F."/>
            <person name="Lucas S."/>
            <person name="Tapia R."/>
            <person name="Goodwin L."/>
            <person name="Pitluck S."/>
            <person name="Ivanova N."/>
            <person name="Pagani I."/>
            <person name="Mavromatis K."/>
            <person name="Ovchinnikova G."/>
            <person name="Pati A."/>
            <person name="Chen A."/>
            <person name="Palaniappan K."/>
            <person name="Hauser L."/>
            <person name="Chang Y.J."/>
            <person name="Jeffries C.D."/>
            <person name="Detter J.C."/>
            <person name="Han C."/>
            <person name="Rohde M."/>
            <person name="Brambilla E."/>
            <person name="Goker M."/>
            <person name="Woyke T."/>
            <person name="Bristow J."/>
            <person name="Eisen J.A."/>
            <person name="Markowitz V."/>
            <person name="Hugenholtz P."/>
            <person name="Kyrpides N.C."/>
            <person name="Klenk H.P."/>
            <person name="Land M."/>
        </authorList>
    </citation>
    <scope>NUCLEOTIDE SEQUENCE [LARGE SCALE GENOMIC DNA]</scope>
    <source>
        <strain evidence="23">ATCC 33931 / DSM 2075 / LMG 7858 / VKM B-1802 / 2st14</strain>
    </source>
</reference>
<dbReference type="HOGENOM" id="CLU_441362_0_0_7"/>
<evidence type="ECO:0000256" key="8">
    <source>
        <dbReference type="ARBA" id="ARBA00022741"/>
    </source>
</evidence>
<protein>
    <recommendedName>
        <fullName evidence="17">Signal transduction histidine-protein kinase/phosphatase MprB</fullName>
        <ecNumber evidence="5">2.7.13.3</ecNumber>
    </recommendedName>
    <alternativeName>
        <fullName evidence="18">Mycobacterial persistence regulator B</fullName>
    </alternativeName>
</protein>
<comment type="catalytic activity">
    <reaction evidence="1">
        <text>ATP + protein L-histidine = ADP + protein N-phospho-L-histidine.</text>
        <dbReference type="EC" id="2.7.13.3"/>
    </reaction>
</comment>
<dbReference type="CDD" id="cd06225">
    <property type="entry name" value="HAMP"/>
    <property type="match status" value="1"/>
</dbReference>
<dbReference type="Pfam" id="PF02518">
    <property type="entry name" value="HATPase_c"/>
    <property type="match status" value="1"/>
</dbReference>
<evidence type="ECO:0000256" key="11">
    <source>
        <dbReference type="ARBA" id="ARBA00022840"/>
    </source>
</evidence>
<dbReference type="AlphaFoldDB" id="E1QL96"/>
<evidence type="ECO:0000256" key="9">
    <source>
        <dbReference type="ARBA" id="ARBA00022777"/>
    </source>
</evidence>
<dbReference type="Gene3D" id="6.10.340.10">
    <property type="match status" value="1"/>
</dbReference>
<evidence type="ECO:0000256" key="12">
    <source>
        <dbReference type="ARBA" id="ARBA00022842"/>
    </source>
</evidence>
<evidence type="ECO:0000259" key="20">
    <source>
        <dbReference type="PROSITE" id="PS50109"/>
    </source>
</evidence>
<proteinExistence type="predicted"/>
<keyword evidence="23" id="KW-1185">Reference proteome</keyword>
<dbReference type="SUPFAM" id="SSF55874">
    <property type="entry name" value="ATPase domain of HSP90 chaperone/DNA topoisomerase II/histidine kinase"/>
    <property type="match status" value="1"/>
</dbReference>
<comment type="subcellular location">
    <subcellularLocation>
        <location evidence="4">Membrane</location>
    </subcellularLocation>
</comment>
<dbReference type="GO" id="GO:0004721">
    <property type="term" value="F:phosphoprotein phosphatase activity"/>
    <property type="evidence" value="ECO:0007669"/>
    <property type="project" value="UniProtKB-KW"/>
</dbReference>
<dbReference type="PANTHER" id="PTHR44936:SF9">
    <property type="entry name" value="SENSOR PROTEIN CREC"/>
    <property type="match status" value="1"/>
</dbReference>
<dbReference type="SMART" id="SM00387">
    <property type="entry name" value="HATPase_c"/>
    <property type="match status" value="1"/>
</dbReference>
<name>E1QL96_DESB2</name>
<keyword evidence="19" id="KW-1133">Transmembrane helix</keyword>
<evidence type="ECO:0000256" key="17">
    <source>
        <dbReference type="ARBA" id="ARBA00040454"/>
    </source>
</evidence>
<evidence type="ECO:0000256" key="5">
    <source>
        <dbReference type="ARBA" id="ARBA00012438"/>
    </source>
</evidence>
<evidence type="ECO:0000313" key="23">
    <source>
        <dbReference type="Proteomes" id="UP000009047"/>
    </source>
</evidence>
<keyword evidence="19" id="KW-0472">Membrane</keyword>
<dbReference type="SMART" id="SM00304">
    <property type="entry name" value="HAMP"/>
    <property type="match status" value="1"/>
</dbReference>
<keyword evidence="6" id="KW-0597">Phosphoprotein</keyword>
<dbReference type="GO" id="GO:0016020">
    <property type="term" value="C:membrane"/>
    <property type="evidence" value="ECO:0007669"/>
    <property type="project" value="UniProtKB-SubCell"/>
</dbReference>
<evidence type="ECO:0000256" key="18">
    <source>
        <dbReference type="ARBA" id="ARBA00041776"/>
    </source>
</evidence>
<evidence type="ECO:0000313" key="22">
    <source>
        <dbReference type="EMBL" id="ADK85361.1"/>
    </source>
</evidence>
<keyword evidence="16" id="KW-0464">Manganese</keyword>
<feature type="transmembrane region" description="Helical" evidence="19">
    <location>
        <begin position="7"/>
        <end position="30"/>
    </location>
</feature>
<dbReference type="SUPFAM" id="SSF158472">
    <property type="entry name" value="HAMP domain-like"/>
    <property type="match status" value="1"/>
</dbReference>
<feature type="domain" description="HAMP" evidence="21">
    <location>
        <begin position="299"/>
        <end position="352"/>
    </location>
</feature>
<evidence type="ECO:0000256" key="3">
    <source>
        <dbReference type="ARBA" id="ARBA00001946"/>
    </source>
</evidence>
<keyword evidence="13" id="KW-0904">Protein phosphatase</keyword>
<dbReference type="InterPro" id="IPR036890">
    <property type="entry name" value="HATPase_C_sf"/>
</dbReference>
<keyword evidence="14" id="KW-0902">Two-component regulatory system</keyword>
<keyword evidence="19" id="KW-0812">Transmembrane</keyword>
<dbReference type="GO" id="GO:0004673">
    <property type="term" value="F:protein histidine kinase activity"/>
    <property type="evidence" value="ECO:0007669"/>
    <property type="project" value="UniProtKB-EC"/>
</dbReference>
<keyword evidence="9 22" id="KW-0418">Kinase</keyword>
<dbReference type="EMBL" id="CP002085">
    <property type="protein sequence ID" value="ADK85361.1"/>
    <property type="molecule type" value="Genomic_DNA"/>
</dbReference>
<dbReference type="Gene3D" id="3.30.565.10">
    <property type="entry name" value="Histidine kinase-like ATPase, C-terminal domain"/>
    <property type="match status" value="1"/>
</dbReference>
<dbReference type="Pfam" id="PF00672">
    <property type="entry name" value="HAMP"/>
    <property type="match status" value="1"/>
</dbReference>
<evidence type="ECO:0000256" key="14">
    <source>
        <dbReference type="ARBA" id="ARBA00023012"/>
    </source>
</evidence>
<dbReference type="PANTHER" id="PTHR44936">
    <property type="entry name" value="SENSOR PROTEIN CREC"/>
    <property type="match status" value="1"/>
</dbReference>
<dbReference type="InterPro" id="IPR003660">
    <property type="entry name" value="HAMP_dom"/>
</dbReference>
<evidence type="ECO:0000256" key="15">
    <source>
        <dbReference type="ARBA" id="ARBA00023016"/>
    </source>
</evidence>
<gene>
    <name evidence="22" type="ordered locus">Deba_1996</name>
</gene>
<evidence type="ECO:0000256" key="7">
    <source>
        <dbReference type="ARBA" id="ARBA00022679"/>
    </source>
</evidence>
<comment type="cofactor">
    <cofactor evidence="3">
        <name>Mg(2+)</name>
        <dbReference type="ChEBI" id="CHEBI:18420"/>
    </cofactor>
</comment>
<dbReference type="PROSITE" id="PS50109">
    <property type="entry name" value="HIS_KIN"/>
    <property type="match status" value="1"/>
</dbReference>
<keyword evidence="12" id="KW-0460">Magnesium</keyword>
<dbReference type="InterPro" id="IPR004358">
    <property type="entry name" value="Sig_transdc_His_kin-like_C"/>
</dbReference>
<feature type="transmembrane region" description="Helical" evidence="19">
    <location>
        <begin position="101"/>
        <end position="119"/>
    </location>
</feature>
<evidence type="ECO:0000256" key="13">
    <source>
        <dbReference type="ARBA" id="ARBA00022912"/>
    </source>
</evidence>
<evidence type="ECO:0000256" key="2">
    <source>
        <dbReference type="ARBA" id="ARBA00001936"/>
    </source>
</evidence>
<dbReference type="Proteomes" id="UP000009047">
    <property type="component" value="Chromosome"/>
</dbReference>
<dbReference type="GO" id="GO:0005524">
    <property type="term" value="F:ATP binding"/>
    <property type="evidence" value="ECO:0007669"/>
    <property type="project" value="UniProtKB-KW"/>
</dbReference>
<evidence type="ECO:0000256" key="1">
    <source>
        <dbReference type="ARBA" id="ARBA00000085"/>
    </source>
</evidence>
<feature type="domain" description="Histidine kinase" evidence="20">
    <location>
        <begin position="451"/>
        <end position="624"/>
    </location>
</feature>
<dbReference type="InterPro" id="IPR050980">
    <property type="entry name" value="2C_sensor_his_kinase"/>
</dbReference>
<dbReference type="PROSITE" id="PS50885">
    <property type="entry name" value="HAMP"/>
    <property type="match status" value="1"/>
</dbReference>
<keyword evidence="11" id="KW-0067">ATP-binding</keyword>
<sequence>MSLRLKIILILVAVFAVYAAIDVAVLRLAILPEFEALELREAIDDMERVESVLRREESQLAAFCMDWSFWDDSYAFVADRNSQFIASNITDSTFLDNKLNLIYYLAADGAVAYGAAHLLPSMRPARIDDIGPEGPRGPLRAIFRQRLEQGFSGLWLSGHGPIMLTFQPILTSKKQGPVRGMVVMGRFLNKDMLAALAEQTKVRARFWPLDGVTEKDKLIAGDLAVLRRDGGKLTRRLADGSIEVLSLLAGLDGRPVLLARTVNKRGIIEQGAAAVGYALASTLAAVVIMLALLLVLLNRTVVSPLARLTAHMVDLGQTDDLSKRLRLKRDDELGAMANEFDRLAQRLLEARQSLVEKSYVSGQADMTAGVLHNVGNALAPLLFGLNQSLDGLRAMPLGNMARAAGQLAEDGLEPARRGQLLEYLSLAQDDVRQCVAALEADLQTVLAGVGRLERILKEATDVRRAERPLEPVWLDHLTREAFSMVAPGLQSRFALRLGPGLERVGAIRAHRMPLLQIMGNLLTNAAEAIARGGATGTVTVDADREEHERGPLVHLRVSDDGAGIAADQLDLIFQRGFSGKGAGGSGLGLHWSANAAMSLGGRLYAHSEGPGQGATFHLLLPAGESS</sequence>
<evidence type="ECO:0000256" key="6">
    <source>
        <dbReference type="ARBA" id="ARBA00022553"/>
    </source>
</evidence>
<keyword evidence="7" id="KW-0808">Transferase</keyword>
<dbReference type="STRING" id="644282.Deba_1996"/>
<keyword evidence="8" id="KW-0547">Nucleotide-binding</keyword>
<evidence type="ECO:0000256" key="10">
    <source>
        <dbReference type="ARBA" id="ARBA00022801"/>
    </source>
</evidence>